<organism evidence="2 3">
    <name type="scientific">Pusillibacter faecalis</name>
    <dbReference type="NCBI Taxonomy" id="2714358"/>
    <lineage>
        <taxon>Bacteria</taxon>
        <taxon>Bacillati</taxon>
        <taxon>Bacillota</taxon>
        <taxon>Clostridia</taxon>
        <taxon>Eubacteriales</taxon>
        <taxon>Oscillospiraceae</taxon>
        <taxon>Pusillibacter</taxon>
    </lineage>
</organism>
<dbReference type="KEGG" id="pfaa:MM59RIKEN_18210"/>
<proteinExistence type="predicted"/>
<evidence type="ECO:0000256" key="1">
    <source>
        <dbReference type="SAM" id="Coils"/>
    </source>
</evidence>
<gene>
    <name evidence="2" type="ORF">MM59RIKEN_18210</name>
</gene>
<feature type="coiled-coil region" evidence="1">
    <location>
        <begin position="12"/>
        <end position="39"/>
    </location>
</feature>
<name>A0A810QE94_9FIRM</name>
<evidence type="ECO:0000313" key="2">
    <source>
        <dbReference type="EMBL" id="BCK84502.1"/>
    </source>
</evidence>
<dbReference type="AlphaFoldDB" id="A0A810QE94"/>
<dbReference type="EMBL" id="AP023420">
    <property type="protein sequence ID" value="BCK84502.1"/>
    <property type="molecule type" value="Genomic_DNA"/>
</dbReference>
<keyword evidence="1" id="KW-0175">Coiled coil</keyword>
<keyword evidence="3" id="KW-1185">Reference proteome</keyword>
<accession>A0A810QE94</accession>
<dbReference type="Proteomes" id="UP000679848">
    <property type="component" value="Chromosome"/>
</dbReference>
<protein>
    <submittedName>
        <fullName evidence="2">Uncharacterized protein</fullName>
    </submittedName>
</protein>
<sequence length="54" mass="6561">MEWFGLQERRELSTRQRELEKAKQRVAEIDRLIQKSYKDMSNGPSRPSRRSMCF</sequence>
<evidence type="ECO:0000313" key="3">
    <source>
        <dbReference type="Proteomes" id="UP000679848"/>
    </source>
</evidence>
<reference evidence="2" key="1">
    <citation type="submission" date="2020-09" db="EMBL/GenBank/DDBJ databases">
        <title>New species isolated from human feces.</title>
        <authorList>
            <person name="Kitahara M."/>
            <person name="Shigeno Y."/>
            <person name="Shime M."/>
            <person name="Matsumoto Y."/>
            <person name="Nakamura S."/>
            <person name="Motooka D."/>
            <person name="Fukuoka S."/>
            <person name="Nishikawa H."/>
            <person name="Benno Y."/>
        </authorList>
    </citation>
    <scope>NUCLEOTIDE SEQUENCE</scope>
    <source>
        <strain evidence="2">MM59</strain>
    </source>
</reference>